<organism evidence="3 4">
    <name type="scientific">Ambrosia artemisiifolia</name>
    <name type="common">Common ragweed</name>
    <dbReference type="NCBI Taxonomy" id="4212"/>
    <lineage>
        <taxon>Eukaryota</taxon>
        <taxon>Viridiplantae</taxon>
        <taxon>Streptophyta</taxon>
        <taxon>Embryophyta</taxon>
        <taxon>Tracheophyta</taxon>
        <taxon>Spermatophyta</taxon>
        <taxon>Magnoliopsida</taxon>
        <taxon>eudicotyledons</taxon>
        <taxon>Gunneridae</taxon>
        <taxon>Pentapetalae</taxon>
        <taxon>asterids</taxon>
        <taxon>campanulids</taxon>
        <taxon>Asterales</taxon>
        <taxon>Asteraceae</taxon>
        <taxon>Asteroideae</taxon>
        <taxon>Heliantheae alliance</taxon>
        <taxon>Heliantheae</taxon>
        <taxon>Ambrosia</taxon>
    </lineage>
</organism>
<feature type="region of interest" description="Disordered" evidence="1">
    <location>
        <begin position="425"/>
        <end position="445"/>
    </location>
</feature>
<feature type="domain" description="PB1" evidence="2">
    <location>
        <begin position="506"/>
        <end position="586"/>
    </location>
</feature>
<keyword evidence="4" id="KW-1185">Reference proteome</keyword>
<dbReference type="Pfam" id="PF22922">
    <property type="entry name" value="GAF_NLP"/>
    <property type="match status" value="2"/>
</dbReference>
<sequence>MDQKIEMTCDKIFLEQPTVPSFGELRYLTPLWVSENVEPQEELRVSDPSQPMTVGFKLGAGSLYHQEIFCKIRAALKLLFLREQHVVVQFWSPRSVDKHQILATKDQPFGLGVASVELCFYRRESEHKAFCVDEDHEEEDLGPPARVFKQGWPEWTSDLANYTTKAFPLRDCAIRCNLHGYLALPVFDPTTGLCVGVLELLTFSKLKDVAYEVEHIQRVLKKGNLASPQAFKVFDCPASYVSNEPIKNELDKIFNILKHVCDTHKLPLAQTWTLSPSTGYFTHEKVIKDCCSSFNTRCFGKVCMSTALPYYVRDMNTWTFIEASKERHLEKSRGVAGRALSSHGSCFCGDVTKLDEEEYPLVHYARISRLTSCYAIFLHSVEGNNDYVLEFFLPLNVEDSRHVLDLVQTLKQSIKAASDFELGDESTMEVVRPPTDSSVNKMDSSDLESVVADTSETDFADVTDQWSSTNASMETICDNFTAEKGNLSKVHRKRKRDTDTVLSTTRVMVNVTFNKSMKQFPFPLVRGLPKLRRKVAKRFKLEGQGLKLKYIDKDNDLILICLNDDLKSALDASGSKNSINLICSEITLLAGSSITGP</sequence>
<dbReference type="SUPFAM" id="SSF54277">
    <property type="entry name" value="CAD &amp; PB1 domains"/>
    <property type="match status" value="1"/>
</dbReference>
<evidence type="ECO:0000313" key="3">
    <source>
        <dbReference type="EMBL" id="KAI7752659.1"/>
    </source>
</evidence>
<proteinExistence type="predicted"/>
<dbReference type="PANTHER" id="PTHR32002:SF35">
    <property type="entry name" value="PROTEIN NLP6"/>
    <property type="match status" value="1"/>
</dbReference>
<dbReference type="GO" id="GO:0003700">
    <property type="term" value="F:DNA-binding transcription factor activity"/>
    <property type="evidence" value="ECO:0007669"/>
    <property type="project" value="InterPro"/>
</dbReference>
<reference evidence="3" key="1">
    <citation type="submission" date="2022-06" db="EMBL/GenBank/DDBJ databases">
        <title>Uncovering the hologenomic basis of an extraordinary plant invasion.</title>
        <authorList>
            <person name="Bieker V.C."/>
            <person name="Martin M.D."/>
            <person name="Gilbert T."/>
            <person name="Hodgins K."/>
            <person name="Battlay P."/>
            <person name="Petersen B."/>
            <person name="Wilson J."/>
        </authorList>
    </citation>
    <scope>NUCLEOTIDE SEQUENCE</scope>
    <source>
        <strain evidence="3">AA19_3_7</strain>
        <tissue evidence="3">Leaf</tissue>
    </source>
</reference>
<protein>
    <recommendedName>
        <fullName evidence="2">PB1 domain-containing protein</fullName>
    </recommendedName>
</protein>
<dbReference type="InterPro" id="IPR045012">
    <property type="entry name" value="NLP"/>
</dbReference>
<dbReference type="Proteomes" id="UP001206925">
    <property type="component" value="Unassembled WGS sequence"/>
</dbReference>
<dbReference type="Gene3D" id="3.10.20.90">
    <property type="entry name" value="Phosphatidylinositol 3-kinase Catalytic Subunit, Chain A, domain 1"/>
    <property type="match status" value="1"/>
</dbReference>
<evidence type="ECO:0000313" key="4">
    <source>
        <dbReference type="Proteomes" id="UP001206925"/>
    </source>
</evidence>
<name>A0AAD5D4F4_AMBAR</name>
<evidence type="ECO:0000259" key="2">
    <source>
        <dbReference type="PROSITE" id="PS51745"/>
    </source>
</evidence>
<dbReference type="EMBL" id="JAMZMK010005643">
    <property type="protein sequence ID" value="KAI7752659.1"/>
    <property type="molecule type" value="Genomic_DNA"/>
</dbReference>
<dbReference type="PANTHER" id="PTHR32002">
    <property type="entry name" value="PROTEIN NLP8"/>
    <property type="match status" value="1"/>
</dbReference>
<evidence type="ECO:0000256" key="1">
    <source>
        <dbReference type="SAM" id="MobiDB-lite"/>
    </source>
</evidence>
<comment type="caution">
    <text evidence="3">The sequence shown here is derived from an EMBL/GenBank/DDBJ whole genome shotgun (WGS) entry which is preliminary data.</text>
</comment>
<dbReference type="CDD" id="cd05992">
    <property type="entry name" value="PB1"/>
    <property type="match status" value="1"/>
</dbReference>
<dbReference type="InterPro" id="IPR000270">
    <property type="entry name" value="PB1_dom"/>
</dbReference>
<dbReference type="SMART" id="SM00666">
    <property type="entry name" value="PB1"/>
    <property type="match status" value="1"/>
</dbReference>
<dbReference type="PROSITE" id="PS51745">
    <property type="entry name" value="PB1"/>
    <property type="match status" value="1"/>
</dbReference>
<gene>
    <name evidence="3" type="ORF">M8C21_004171</name>
</gene>
<dbReference type="InterPro" id="IPR053793">
    <property type="entry name" value="PB1-like"/>
</dbReference>
<accession>A0AAD5D4F4</accession>
<dbReference type="InterPro" id="IPR055081">
    <property type="entry name" value="NLP1-9_GAF"/>
</dbReference>
<dbReference type="Pfam" id="PF00564">
    <property type="entry name" value="PB1"/>
    <property type="match status" value="1"/>
</dbReference>
<dbReference type="AlphaFoldDB" id="A0AAD5D4F4"/>